<dbReference type="PROSITE" id="PS51918">
    <property type="entry name" value="RADICAL_SAM"/>
    <property type="match status" value="1"/>
</dbReference>
<dbReference type="InterPro" id="IPR034428">
    <property type="entry name" value="ThiH/NoCL/HydG-like"/>
</dbReference>
<dbReference type="Pfam" id="PF06968">
    <property type="entry name" value="BATS"/>
    <property type="match status" value="1"/>
</dbReference>
<keyword evidence="2" id="KW-0004">4Fe-4S</keyword>
<dbReference type="PANTHER" id="PTHR43583">
    <property type="entry name" value="2-IMINOACETATE SYNTHASE"/>
    <property type="match status" value="1"/>
</dbReference>
<evidence type="ECO:0000256" key="4">
    <source>
        <dbReference type="ARBA" id="ARBA00022723"/>
    </source>
</evidence>
<dbReference type="SUPFAM" id="SSF102114">
    <property type="entry name" value="Radical SAM enzymes"/>
    <property type="match status" value="1"/>
</dbReference>
<sequence>MKNESTFSCSGEPVTTTAQWVKSQIKNEEIEKYLKDGKDFIDDEKIERLISEKTNPTREKIEEILERAMDIKLLSDEDTAYLVNVKDKELRDLVFEAAKKIKFKVYDNRIVTFAPLYLGSKCVNNCKYCGFRCSNNEIERRVLTMEEVRKETQVLCGKIGHKRLVVVYGEHPATSCDYIVESMKTIYSVKEKVRNGVGEIRRVNINAAPMCISDMKRLHEAGIGTFQVFQETYNHKVYKEVHPENTLKGNYRWRLYALHRAMEAGVDDVAIGTLFGLADWRFEVLGMVAHARDLEEKFGLGPHTVSVPRLEPAAGTEFDWVKHWVSDEDFRYLVAVLRVAIPYAGLIVTNREKPEMIKSLIDIITQRDADSRIGIGSYTLAYENGELDKQHSEKQQFMLGDSRSLDEIIRELAQEGHIVSFCTAGYRCGRTGKKIMTLLENGREGCFCKLNAVLTFQEWLEDFASEETKKIGEAIIKKEIEEIKSRVPKDFSQPVFDKFLEAYNKIISGERDLYF</sequence>
<evidence type="ECO:0000256" key="1">
    <source>
        <dbReference type="ARBA" id="ARBA00001966"/>
    </source>
</evidence>
<dbReference type="AlphaFoldDB" id="A0A9D9N2A8"/>
<dbReference type="EMBL" id="JADIMM010000079">
    <property type="protein sequence ID" value="MBO8457846.1"/>
    <property type="molecule type" value="Genomic_DNA"/>
</dbReference>
<dbReference type="Pfam" id="PF04055">
    <property type="entry name" value="Radical_SAM"/>
    <property type="match status" value="1"/>
</dbReference>
<dbReference type="SFLD" id="SFLDS00029">
    <property type="entry name" value="Radical_SAM"/>
    <property type="match status" value="1"/>
</dbReference>
<evidence type="ECO:0000259" key="7">
    <source>
        <dbReference type="PROSITE" id="PS51918"/>
    </source>
</evidence>
<dbReference type="PANTHER" id="PTHR43583:SF2">
    <property type="entry name" value="THIAZOLE BIOSYNTHESIS PROTEIN"/>
    <property type="match status" value="1"/>
</dbReference>
<dbReference type="NCBIfam" id="TIGR03955">
    <property type="entry name" value="rSAM_HydG"/>
    <property type="match status" value="1"/>
</dbReference>
<evidence type="ECO:0000256" key="3">
    <source>
        <dbReference type="ARBA" id="ARBA00022691"/>
    </source>
</evidence>
<evidence type="ECO:0000256" key="6">
    <source>
        <dbReference type="ARBA" id="ARBA00023014"/>
    </source>
</evidence>
<dbReference type="SFLD" id="SFLDG01081">
    <property type="entry name" value="cleavage_of_the_Ca-Cb_bond_in"/>
    <property type="match status" value="1"/>
</dbReference>
<dbReference type="InterPro" id="IPR010722">
    <property type="entry name" value="BATS_dom"/>
</dbReference>
<dbReference type="Gene3D" id="3.20.20.70">
    <property type="entry name" value="Aldolase class I"/>
    <property type="match status" value="1"/>
</dbReference>
<comment type="cofactor">
    <cofactor evidence="1">
        <name>[4Fe-4S] cluster</name>
        <dbReference type="ChEBI" id="CHEBI:49883"/>
    </cofactor>
</comment>
<keyword evidence="4" id="KW-0479">Metal-binding</keyword>
<dbReference type="InterPro" id="IPR024007">
    <property type="entry name" value="FeFe-hyd_mat_HydG"/>
</dbReference>
<evidence type="ECO:0000256" key="5">
    <source>
        <dbReference type="ARBA" id="ARBA00023004"/>
    </source>
</evidence>
<dbReference type="Proteomes" id="UP000823638">
    <property type="component" value="Unassembled WGS sequence"/>
</dbReference>
<dbReference type="GO" id="GO:0044272">
    <property type="term" value="P:sulfur compound biosynthetic process"/>
    <property type="evidence" value="ECO:0007669"/>
    <property type="project" value="UniProtKB-ARBA"/>
</dbReference>
<reference evidence="8" key="1">
    <citation type="submission" date="2020-10" db="EMBL/GenBank/DDBJ databases">
        <authorList>
            <person name="Gilroy R."/>
        </authorList>
    </citation>
    <scope>NUCLEOTIDE SEQUENCE</scope>
    <source>
        <strain evidence="8">10532</strain>
    </source>
</reference>
<evidence type="ECO:0000313" key="8">
    <source>
        <dbReference type="EMBL" id="MBO8457846.1"/>
    </source>
</evidence>
<keyword evidence="3" id="KW-0949">S-adenosyl-L-methionine</keyword>
<dbReference type="SFLD" id="SFLDG01060">
    <property type="entry name" value="BATS_domain_containing"/>
    <property type="match status" value="1"/>
</dbReference>
<keyword evidence="5" id="KW-0408">Iron</keyword>
<dbReference type="GO" id="GO:0042364">
    <property type="term" value="P:water-soluble vitamin biosynthetic process"/>
    <property type="evidence" value="ECO:0007669"/>
    <property type="project" value="UniProtKB-ARBA"/>
</dbReference>
<dbReference type="InterPro" id="IPR058240">
    <property type="entry name" value="rSAM_sf"/>
</dbReference>
<keyword evidence="6" id="KW-0411">Iron-sulfur</keyword>
<dbReference type="InterPro" id="IPR007197">
    <property type="entry name" value="rSAM"/>
</dbReference>
<organism evidence="8 9">
    <name type="scientific">Candidatus Gallitreponema excrementavium</name>
    <dbReference type="NCBI Taxonomy" id="2840840"/>
    <lineage>
        <taxon>Bacteria</taxon>
        <taxon>Pseudomonadati</taxon>
        <taxon>Spirochaetota</taxon>
        <taxon>Spirochaetia</taxon>
        <taxon>Spirochaetales</taxon>
        <taxon>Candidatus Gallitreponema</taxon>
    </lineage>
</organism>
<name>A0A9D9N2A8_9SPIR</name>
<dbReference type="InterPro" id="IPR013785">
    <property type="entry name" value="Aldolase_TIM"/>
</dbReference>
<proteinExistence type="predicted"/>
<dbReference type="GO" id="GO:0051539">
    <property type="term" value="F:4 iron, 4 sulfur cluster binding"/>
    <property type="evidence" value="ECO:0007669"/>
    <property type="project" value="UniProtKB-KW"/>
</dbReference>
<reference evidence="8" key="2">
    <citation type="journal article" date="2021" name="PeerJ">
        <title>Extensive microbial diversity within the chicken gut microbiome revealed by metagenomics and culture.</title>
        <authorList>
            <person name="Gilroy R."/>
            <person name="Ravi A."/>
            <person name="Getino M."/>
            <person name="Pursley I."/>
            <person name="Horton D.L."/>
            <person name="Alikhan N.F."/>
            <person name="Baker D."/>
            <person name="Gharbi K."/>
            <person name="Hall N."/>
            <person name="Watson M."/>
            <person name="Adriaenssens E.M."/>
            <person name="Foster-Nyarko E."/>
            <person name="Jarju S."/>
            <person name="Secka A."/>
            <person name="Antonio M."/>
            <person name="Oren A."/>
            <person name="Chaudhuri R.R."/>
            <person name="La Ragione R."/>
            <person name="Hildebrand F."/>
            <person name="Pallen M.J."/>
        </authorList>
    </citation>
    <scope>NUCLEOTIDE SEQUENCE</scope>
    <source>
        <strain evidence="8">10532</strain>
    </source>
</reference>
<feature type="domain" description="Radical SAM core" evidence="7">
    <location>
        <begin position="106"/>
        <end position="344"/>
    </location>
</feature>
<dbReference type="GO" id="GO:0046872">
    <property type="term" value="F:metal ion binding"/>
    <property type="evidence" value="ECO:0007669"/>
    <property type="project" value="UniProtKB-KW"/>
</dbReference>
<dbReference type="CDD" id="cd01335">
    <property type="entry name" value="Radical_SAM"/>
    <property type="match status" value="1"/>
</dbReference>
<accession>A0A9D9N2A8</accession>
<protein>
    <submittedName>
        <fullName evidence="8">[FeFe] hydrogenase H-cluster radical SAM maturase HydG</fullName>
    </submittedName>
</protein>
<gene>
    <name evidence="8" type="primary">hydG</name>
    <name evidence="8" type="ORF">IAA81_06420</name>
</gene>
<comment type="caution">
    <text evidence="8">The sequence shown here is derived from an EMBL/GenBank/DDBJ whole genome shotgun (WGS) entry which is preliminary data.</text>
</comment>
<evidence type="ECO:0000256" key="2">
    <source>
        <dbReference type="ARBA" id="ARBA00022485"/>
    </source>
</evidence>
<dbReference type="GO" id="GO:0003824">
    <property type="term" value="F:catalytic activity"/>
    <property type="evidence" value="ECO:0007669"/>
    <property type="project" value="InterPro"/>
</dbReference>
<dbReference type="SMART" id="SM00876">
    <property type="entry name" value="BATS"/>
    <property type="match status" value="1"/>
</dbReference>
<evidence type="ECO:0000313" key="9">
    <source>
        <dbReference type="Proteomes" id="UP000823638"/>
    </source>
</evidence>